<keyword evidence="4" id="KW-0489">Methyltransferase</keyword>
<dbReference type="GO" id="GO:0032259">
    <property type="term" value="P:methylation"/>
    <property type="evidence" value="ECO:0007669"/>
    <property type="project" value="UniProtKB-KW"/>
</dbReference>
<dbReference type="InterPro" id="IPR029063">
    <property type="entry name" value="SAM-dependent_MTases_sf"/>
</dbReference>
<evidence type="ECO:0000259" key="1">
    <source>
        <dbReference type="Pfam" id="PF08241"/>
    </source>
</evidence>
<keyword evidence="4" id="KW-0808">Transferase</keyword>
<dbReference type="AlphaFoldDB" id="A0A4Y8MKL3"/>
<reference evidence="4 5" key="1">
    <citation type="submission" date="2019-03" db="EMBL/GenBank/DDBJ databases">
        <title>Complete Genome Sequence of Paraburkholderia dipogonis ICMP 19430T, a Nitrogen-fixing Symbiont of the South African Invasive Legume Dipogon lignosus in New Zealand.</title>
        <authorList>
            <person name="De Meyer S.E."/>
        </authorList>
    </citation>
    <scope>NUCLEOTIDE SEQUENCE [LARGE SCALE GENOMIC DNA]</scope>
    <source>
        <strain evidence="4 5">ICMP 19430</strain>
    </source>
</reference>
<evidence type="ECO:0000313" key="5">
    <source>
        <dbReference type="Proteomes" id="UP000297385"/>
    </source>
</evidence>
<evidence type="ECO:0000313" key="3">
    <source>
        <dbReference type="EMBL" id="TFE37908.1"/>
    </source>
</evidence>
<evidence type="ECO:0000313" key="4">
    <source>
        <dbReference type="EMBL" id="TFE37979.1"/>
    </source>
</evidence>
<name>A0A4Y8MKL3_9BURK</name>
<dbReference type="Gene3D" id="3.40.50.150">
    <property type="entry name" value="Vaccinia Virus protein VP39"/>
    <property type="match status" value="1"/>
</dbReference>
<feature type="domain" description="Methyltransferase type 11" evidence="1">
    <location>
        <begin position="1"/>
        <end position="40"/>
    </location>
</feature>
<dbReference type="Proteomes" id="UP000297385">
    <property type="component" value="Unassembled WGS sequence"/>
</dbReference>
<protein>
    <submittedName>
        <fullName evidence="4">Methyltransferase domain-containing protein</fullName>
    </submittedName>
</protein>
<sequence>MPFDDNTFNTALAINLMQVWPTPDAGLTEIRYVMKPGGTLAPRVTVY</sequence>
<dbReference type="InterPro" id="IPR013216">
    <property type="entry name" value="Methyltransf_11"/>
</dbReference>
<dbReference type="EMBL" id="SNVI01000006">
    <property type="protein sequence ID" value="TFE37152.1"/>
    <property type="molecule type" value="Genomic_DNA"/>
</dbReference>
<dbReference type="EMBL" id="SNVI01000005">
    <property type="protein sequence ID" value="TFE37979.1"/>
    <property type="molecule type" value="Genomic_DNA"/>
</dbReference>
<organism evidence="4 5">
    <name type="scientific">Paraburkholderia dipogonis</name>
    <dbReference type="NCBI Taxonomy" id="1211383"/>
    <lineage>
        <taxon>Bacteria</taxon>
        <taxon>Pseudomonadati</taxon>
        <taxon>Pseudomonadota</taxon>
        <taxon>Betaproteobacteria</taxon>
        <taxon>Burkholderiales</taxon>
        <taxon>Burkholderiaceae</taxon>
        <taxon>Paraburkholderia</taxon>
    </lineage>
</organism>
<dbReference type="RefSeq" id="WP_134466415.1">
    <property type="nucleotide sequence ID" value="NZ_JBHSSZ010000032.1"/>
</dbReference>
<dbReference type="GO" id="GO:0008757">
    <property type="term" value="F:S-adenosylmethionine-dependent methyltransferase activity"/>
    <property type="evidence" value="ECO:0007669"/>
    <property type="project" value="InterPro"/>
</dbReference>
<evidence type="ECO:0000313" key="2">
    <source>
        <dbReference type="EMBL" id="TFE37152.1"/>
    </source>
</evidence>
<gene>
    <name evidence="3" type="ORF">E2553_37970</name>
    <name evidence="4" type="ORF">E2553_41880</name>
    <name evidence="2" type="ORF">E2553_42010</name>
</gene>
<accession>A0A4Y8MKL3</accession>
<dbReference type="Pfam" id="PF08241">
    <property type="entry name" value="Methyltransf_11"/>
    <property type="match status" value="1"/>
</dbReference>
<comment type="caution">
    <text evidence="4">The sequence shown here is derived from an EMBL/GenBank/DDBJ whole genome shotgun (WGS) entry which is preliminary data.</text>
</comment>
<proteinExistence type="predicted"/>
<dbReference type="SUPFAM" id="SSF53335">
    <property type="entry name" value="S-adenosyl-L-methionine-dependent methyltransferases"/>
    <property type="match status" value="1"/>
</dbReference>
<dbReference type="EMBL" id="SNVI01000005">
    <property type="protein sequence ID" value="TFE37908.1"/>
    <property type="molecule type" value="Genomic_DNA"/>
</dbReference>